<gene>
    <name evidence="2" type="ORF">GCM10009851_32650</name>
</gene>
<organism evidence="2 3">
    <name type="scientific">Herbiconiux moechotypicola</name>
    <dbReference type="NCBI Taxonomy" id="637393"/>
    <lineage>
        <taxon>Bacteria</taxon>
        <taxon>Bacillati</taxon>
        <taxon>Actinomycetota</taxon>
        <taxon>Actinomycetes</taxon>
        <taxon>Micrococcales</taxon>
        <taxon>Microbacteriaceae</taxon>
        <taxon>Herbiconiux</taxon>
    </lineage>
</organism>
<dbReference type="EMBL" id="BAAAQY010000011">
    <property type="protein sequence ID" value="GAA2244862.1"/>
    <property type="molecule type" value="Genomic_DNA"/>
</dbReference>
<evidence type="ECO:0000313" key="3">
    <source>
        <dbReference type="Proteomes" id="UP001500929"/>
    </source>
</evidence>
<protein>
    <submittedName>
        <fullName evidence="2">Uncharacterized protein</fullName>
    </submittedName>
</protein>
<proteinExistence type="predicted"/>
<reference evidence="2 3" key="1">
    <citation type="journal article" date="2019" name="Int. J. Syst. Evol. Microbiol.">
        <title>The Global Catalogue of Microorganisms (GCM) 10K type strain sequencing project: providing services to taxonomists for standard genome sequencing and annotation.</title>
        <authorList>
            <consortium name="The Broad Institute Genomics Platform"/>
            <consortium name="The Broad Institute Genome Sequencing Center for Infectious Disease"/>
            <person name="Wu L."/>
            <person name="Ma J."/>
        </authorList>
    </citation>
    <scope>NUCLEOTIDE SEQUENCE [LARGE SCALE GENOMIC DNA]</scope>
    <source>
        <strain evidence="2 3">JCM 16117</strain>
    </source>
</reference>
<name>A0ABN3DZ80_9MICO</name>
<accession>A0ABN3DZ80</accession>
<evidence type="ECO:0000256" key="1">
    <source>
        <dbReference type="SAM" id="MobiDB-lite"/>
    </source>
</evidence>
<evidence type="ECO:0000313" key="2">
    <source>
        <dbReference type="EMBL" id="GAA2244862.1"/>
    </source>
</evidence>
<sequence length="57" mass="6028">MQWNPPHEYQSLARTAERGNAGTRRRSPGRAPMSAPGESMGACLPNPAPIRARAGAA</sequence>
<dbReference type="Proteomes" id="UP001500929">
    <property type="component" value="Unassembled WGS sequence"/>
</dbReference>
<comment type="caution">
    <text evidence="2">The sequence shown here is derived from an EMBL/GenBank/DDBJ whole genome shotgun (WGS) entry which is preliminary data.</text>
</comment>
<keyword evidence="3" id="KW-1185">Reference proteome</keyword>
<feature type="region of interest" description="Disordered" evidence="1">
    <location>
        <begin position="1"/>
        <end position="57"/>
    </location>
</feature>